<dbReference type="InterPro" id="IPR040456">
    <property type="entry name" value="RNase_H2_suB"/>
</dbReference>
<gene>
    <name evidence="9" type="ORF">QBC33DRAFT_536842</name>
</gene>
<reference evidence="9" key="1">
    <citation type="submission" date="2023-06" db="EMBL/GenBank/DDBJ databases">
        <title>Genome-scale phylogeny and comparative genomics of the fungal order Sordariales.</title>
        <authorList>
            <consortium name="Lawrence Berkeley National Laboratory"/>
            <person name="Hensen N."/>
            <person name="Bonometti L."/>
            <person name="Westerberg I."/>
            <person name="Brannstrom I.O."/>
            <person name="Guillou S."/>
            <person name="Cros-Aarteil S."/>
            <person name="Calhoun S."/>
            <person name="Haridas S."/>
            <person name="Kuo A."/>
            <person name="Mondo S."/>
            <person name="Pangilinan J."/>
            <person name="Riley R."/>
            <person name="Labutti K."/>
            <person name="Andreopoulos B."/>
            <person name="Lipzen A."/>
            <person name="Chen C."/>
            <person name="Yanf M."/>
            <person name="Daum C."/>
            <person name="Ng V."/>
            <person name="Clum A."/>
            <person name="Steindorff A."/>
            <person name="Ohm R."/>
            <person name="Martin F."/>
            <person name="Silar P."/>
            <person name="Natvig D."/>
            <person name="Lalanne C."/>
            <person name="Gautier V."/>
            <person name="Ament-Velasquez S.L."/>
            <person name="Kruys A."/>
            <person name="Hutchinson M.I."/>
            <person name="Powell A.J."/>
            <person name="Barry K."/>
            <person name="Miller A.N."/>
            <person name="Grigoriev I.V."/>
            <person name="Debuchy R."/>
            <person name="Gladieux P."/>
            <person name="Thoren M.H."/>
            <person name="Johannesson H."/>
        </authorList>
    </citation>
    <scope>NUCLEOTIDE SEQUENCE</scope>
    <source>
        <strain evidence="9">8032-3</strain>
    </source>
</reference>
<evidence type="ECO:0000256" key="4">
    <source>
        <dbReference type="ARBA" id="ARBA00024778"/>
    </source>
</evidence>
<evidence type="ECO:0000256" key="1">
    <source>
        <dbReference type="ARBA" id="ARBA00004123"/>
    </source>
</evidence>
<dbReference type="GO" id="GO:0006401">
    <property type="term" value="P:RNA catabolic process"/>
    <property type="evidence" value="ECO:0007669"/>
    <property type="project" value="TreeGrafter"/>
</dbReference>
<dbReference type="CDD" id="cd09270">
    <property type="entry name" value="RNase_H2-B"/>
    <property type="match status" value="1"/>
</dbReference>
<feature type="domain" description="Ribonuclease H2 subunit B wHTH" evidence="7">
    <location>
        <begin position="142"/>
        <end position="364"/>
    </location>
</feature>
<keyword evidence="3" id="KW-0539">Nucleus</keyword>
<dbReference type="PANTHER" id="PTHR13383:SF11">
    <property type="entry name" value="RIBONUCLEASE H2 SUBUNIT B"/>
    <property type="match status" value="1"/>
</dbReference>
<dbReference type="Gene3D" id="1.10.20.120">
    <property type="match status" value="1"/>
</dbReference>
<dbReference type="AlphaFoldDB" id="A0AAJ0C174"/>
<feature type="compositionally biased region" description="Basic and acidic residues" evidence="6">
    <location>
        <begin position="422"/>
        <end position="442"/>
    </location>
</feature>
<protein>
    <recommendedName>
        <fullName evidence="2">Ribonuclease H2 subunit B</fullName>
    </recommendedName>
    <alternativeName>
        <fullName evidence="5">Ribonuclease HI subunit B</fullName>
    </alternativeName>
</protein>
<evidence type="ECO:0000256" key="5">
    <source>
        <dbReference type="ARBA" id="ARBA00033464"/>
    </source>
</evidence>
<dbReference type="Pfam" id="PF17745">
    <property type="entry name" value="Ydr279_N"/>
    <property type="match status" value="1"/>
</dbReference>
<dbReference type="InterPro" id="IPR041195">
    <property type="entry name" value="Rnh202_N"/>
</dbReference>
<dbReference type="RefSeq" id="XP_060283855.1">
    <property type="nucleotide sequence ID" value="XM_060427743.1"/>
</dbReference>
<evidence type="ECO:0000313" key="9">
    <source>
        <dbReference type="EMBL" id="KAK1767642.1"/>
    </source>
</evidence>
<comment type="caution">
    <text evidence="9">The sequence shown here is derived from an EMBL/GenBank/DDBJ whole genome shotgun (WGS) entry which is preliminary data.</text>
</comment>
<feature type="compositionally biased region" description="Low complexity" evidence="6">
    <location>
        <begin position="279"/>
        <end position="301"/>
    </location>
</feature>
<comment type="function">
    <text evidence="4">Non catalytic subunit of RNase H2, an endonuclease that specifically degrades the RNA of RNA:DNA hybrids. Participates in DNA replication, possibly by mediating the removal of lagging-strand Okazaki fragment RNA primers during DNA replication. Mediates the excision of single ribonucleotides from DNA:RNA duplexes.</text>
</comment>
<proteinExistence type="predicted"/>
<comment type="subcellular location">
    <subcellularLocation>
        <location evidence="1">Nucleus</location>
    </subcellularLocation>
</comment>
<evidence type="ECO:0000259" key="8">
    <source>
        <dbReference type="Pfam" id="PF17745"/>
    </source>
</evidence>
<feature type="compositionally biased region" description="Low complexity" evidence="6">
    <location>
        <begin position="1"/>
        <end position="34"/>
    </location>
</feature>
<evidence type="ECO:0000313" key="10">
    <source>
        <dbReference type="Proteomes" id="UP001244011"/>
    </source>
</evidence>
<dbReference type="Pfam" id="PF09468">
    <property type="entry name" value="RNase_H2-Ydr279"/>
    <property type="match status" value="1"/>
</dbReference>
<dbReference type="Proteomes" id="UP001244011">
    <property type="component" value="Unassembled WGS sequence"/>
</dbReference>
<dbReference type="GO" id="GO:0032299">
    <property type="term" value="C:ribonuclease H2 complex"/>
    <property type="evidence" value="ECO:0007669"/>
    <property type="project" value="InterPro"/>
</dbReference>
<dbReference type="GO" id="GO:0005654">
    <property type="term" value="C:nucleoplasm"/>
    <property type="evidence" value="ECO:0007669"/>
    <property type="project" value="TreeGrafter"/>
</dbReference>
<dbReference type="GeneID" id="85310930"/>
<dbReference type="PANTHER" id="PTHR13383">
    <property type="entry name" value="RIBONUCLEASE H2 SUBUNIT B"/>
    <property type="match status" value="1"/>
</dbReference>
<name>A0AAJ0C174_9PEZI</name>
<evidence type="ECO:0000256" key="2">
    <source>
        <dbReference type="ARBA" id="ARBA00019062"/>
    </source>
</evidence>
<dbReference type="InterPro" id="IPR019024">
    <property type="entry name" value="RNase_H2_suB_wHTH"/>
</dbReference>
<feature type="compositionally biased region" description="Polar residues" evidence="6">
    <location>
        <begin position="257"/>
        <end position="278"/>
    </location>
</feature>
<sequence length="458" mass="49541">MARTTRSKGGAATGSSAGTKGKTATATATATASRYTLPKESANPPQLFVLPKKATQESRVVTLRNPRYLKPTRYLVCPENGIYEFAKIAAPSSAARSWLLENSPAKLVAGETEESTDNGSSFNAHIVKDADLYVASPIDPLFLVLPALSAARSSKSSDAPKRMFLSSDDHFDVIAESSNHLSEILRWPRVRDLLESRMSAICDTVDAGDENMFRLNEGKLLAEILSKAQKMSEGGLPKSMEEKFVTKPLEAPFLASRSQPALGPTTSHDASPLTTDGVTTPQTEATESQESTSSVESSDSLASAASAASTAATSVTNELAPAVTEEIAVAMIASEEVIKLQRLRVAFNFICSSYIPPSMADSLKEGLATGGGSVDFAPLEDYLGRLTQVRQEAMAARSLTDYSRKRTLDEEEDERAEKRRKKEDEEKRKKAGESRGVRDLKKVNVNGMKKLSDFFKKK</sequence>
<feature type="region of interest" description="Disordered" evidence="6">
    <location>
        <begin position="405"/>
        <end position="442"/>
    </location>
</feature>
<evidence type="ECO:0000256" key="3">
    <source>
        <dbReference type="ARBA" id="ARBA00023242"/>
    </source>
</evidence>
<accession>A0AAJ0C174</accession>
<evidence type="ECO:0000256" key="6">
    <source>
        <dbReference type="SAM" id="MobiDB-lite"/>
    </source>
</evidence>
<feature type="region of interest" description="Disordered" evidence="6">
    <location>
        <begin position="1"/>
        <end position="46"/>
    </location>
</feature>
<evidence type="ECO:0000259" key="7">
    <source>
        <dbReference type="Pfam" id="PF09468"/>
    </source>
</evidence>
<dbReference type="EMBL" id="MU839007">
    <property type="protein sequence ID" value="KAK1767642.1"/>
    <property type="molecule type" value="Genomic_DNA"/>
</dbReference>
<organism evidence="9 10">
    <name type="scientific">Phialemonium atrogriseum</name>
    <dbReference type="NCBI Taxonomy" id="1093897"/>
    <lineage>
        <taxon>Eukaryota</taxon>
        <taxon>Fungi</taxon>
        <taxon>Dikarya</taxon>
        <taxon>Ascomycota</taxon>
        <taxon>Pezizomycotina</taxon>
        <taxon>Sordariomycetes</taxon>
        <taxon>Sordariomycetidae</taxon>
        <taxon>Cephalothecales</taxon>
        <taxon>Cephalothecaceae</taxon>
        <taxon>Phialemonium</taxon>
    </lineage>
</organism>
<keyword evidence="10" id="KW-1185">Reference proteome</keyword>
<feature type="domain" description="Rnh202 triple barrel" evidence="8">
    <location>
        <begin position="49"/>
        <end position="139"/>
    </location>
</feature>
<feature type="region of interest" description="Disordered" evidence="6">
    <location>
        <begin position="257"/>
        <end position="301"/>
    </location>
</feature>